<dbReference type="PROSITE" id="PS50096">
    <property type="entry name" value="IQ"/>
    <property type="match status" value="6"/>
</dbReference>
<dbReference type="GO" id="GO:0000922">
    <property type="term" value="C:spindle pole"/>
    <property type="evidence" value="ECO:0007669"/>
    <property type="project" value="TreeGrafter"/>
</dbReference>
<protein>
    <submittedName>
        <fullName evidence="5">Uncharacterized protein</fullName>
    </submittedName>
</protein>
<name>A0A1B0FJ56_GLOMM</name>
<dbReference type="InterPro" id="IPR000048">
    <property type="entry name" value="IQ_motif_EF-hand-BS"/>
</dbReference>
<dbReference type="SUPFAM" id="SSF52540">
    <property type="entry name" value="P-loop containing nucleoside triphosphate hydrolases"/>
    <property type="match status" value="3"/>
</dbReference>
<keyword evidence="4" id="KW-0112">Calmodulin-binding</keyword>
<dbReference type="GO" id="GO:0005737">
    <property type="term" value="C:cytoplasm"/>
    <property type="evidence" value="ECO:0007669"/>
    <property type="project" value="UniProtKB-SubCell"/>
</dbReference>
<dbReference type="VEuPathDB" id="VectorBase:GMOY003889"/>
<keyword evidence="2" id="KW-0963">Cytoplasm</keyword>
<evidence type="ECO:0000313" key="6">
    <source>
        <dbReference type="Proteomes" id="UP000092444"/>
    </source>
</evidence>
<dbReference type="GO" id="GO:0051295">
    <property type="term" value="P:establishment of meiotic spindle localization"/>
    <property type="evidence" value="ECO:0007669"/>
    <property type="project" value="TreeGrafter"/>
</dbReference>
<dbReference type="PANTHER" id="PTHR22706">
    <property type="entry name" value="ASSEMBLY FACTOR FOR SPINDLE MICROTUBULES"/>
    <property type="match status" value="1"/>
</dbReference>
<organism evidence="5 6">
    <name type="scientific">Glossina morsitans morsitans</name>
    <name type="common">Savannah tsetse fly</name>
    <dbReference type="NCBI Taxonomy" id="37546"/>
    <lineage>
        <taxon>Eukaryota</taxon>
        <taxon>Metazoa</taxon>
        <taxon>Ecdysozoa</taxon>
        <taxon>Arthropoda</taxon>
        <taxon>Hexapoda</taxon>
        <taxon>Insecta</taxon>
        <taxon>Pterygota</taxon>
        <taxon>Neoptera</taxon>
        <taxon>Endopterygota</taxon>
        <taxon>Diptera</taxon>
        <taxon>Brachycera</taxon>
        <taxon>Muscomorpha</taxon>
        <taxon>Hippoboscoidea</taxon>
        <taxon>Glossinidae</taxon>
        <taxon>Glossina</taxon>
    </lineage>
</organism>
<dbReference type="InterPro" id="IPR051185">
    <property type="entry name" value="ASPM"/>
</dbReference>
<dbReference type="STRING" id="37546.A0A1B0FJ56"/>
<sequence>MLIKDYFEFKAARCIQRFVRGWLVRTLMAKQIRAAIIIQTEWRRFLCQRLYFCKLEALIQQRVEEHYFRAAQRIQAAYRGWWSRQNIHDHTRLTRLSTWAGEDLLHCVAFKLHHLIRTYVIPGVYSLRNTTTLSKVEKLLARLSYKQCNSHSQEVNRERTHQIGFAKKHFVRSKFATKIPYSGLDMYNLCGQKYQTLFSEKDADRKMAKILRMYALAHREDPRVVKIRHGIKMSRAKQRSRINSYSSLYQFCYSGSGTTRSFRECMEARFTESDNYEGLESDTDKSSEKTFTLARSELCDYKEFKAARCIQRFVRGWLLRRRLAKQINAAVIIQTEWRRFYCKRLYFRKVEKLAQENIEEHYYHAERKIQALYRGWWSRQYVHDHARLARKERKAAKALLECVAFKLHHLLRKYTVPGVYSLKDTKVEEFVDNLKFRRYSDYSQQTNRQRNLHISNAQKLCKDSEFATEVPFAGPDYDNVCKNFTYHSSHHDDDKGRRLSKVLHRYEPVNNEDPRMSKLRKRKPAQLQAEVSPRTKFCLDLLRSMNKWKMVKEKNLTMERNILDHPQNVKNFLNEIESKWDLLCNDCCFNNAFVKELEKGYKFAGTCLEEDINFEDDYRDWASDECLELKQQALSRTEMLVRDYCEFKAARTIQRFVRGWLVRTRLAKRTRAAIIIQTEWRRFYYQRVYFRKLERLLQQRIEEYYFSAAQRIQAAFRGWWSREYIHDHTRLMRLHVAAGEDLLHCVAFKLHHLIRTHAIPGIYSLKNTTNLSKVEKLLAAMSFKQCNDRAREVNRRRAELIHHSKKRYEKSKFASEIPFRGPNIYNLCEPKCISLYSDKDADRKMAKILRMYEKAQSEDSKVFKLRRKKGKIPDVFRHICLPPPTTFCGDVVRSMKRWKIIKENNLTVETKILDNPQNVENFLREVQSKWDILHGNCHCKDAFIKELEKGKKFTGICWAT</sequence>
<proteinExistence type="predicted"/>
<dbReference type="InterPro" id="IPR027417">
    <property type="entry name" value="P-loop_NTPase"/>
</dbReference>
<dbReference type="Proteomes" id="UP000092444">
    <property type="component" value="Unassembled WGS sequence"/>
</dbReference>
<accession>A0A1B0FJ56</accession>
<dbReference type="Pfam" id="PF00612">
    <property type="entry name" value="IQ"/>
    <property type="match status" value="6"/>
</dbReference>
<dbReference type="EMBL" id="CCAG010016719">
    <property type="status" value="NOT_ANNOTATED_CDS"/>
    <property type="molecule type" value="Genomic_DNA"/>
</dbReference>
<keyword evidence="6" id="KW-1185">Reference proteome</keyword>
<evidence type="ECO:0000256" key="1">
    <source>
        <dbReference type="ARBA" id="ARBA00004496"/>
    </source>
</evidence>
<evidence type="ECO:0000256" key="4">
    <source>
        <dbReference type="ARBA" id="ARBA00022860"/>
    </source>
</evidence>
<dbReference type="EnsemblMetazoa" id="GMOY003889-RA">
    <property type="protein sequence ID" value="GMOY003889-PA"/>
    <property type="gene ID" value="GMOY003889"/>
</dbReference>
<evidence type="ECO:0000313" key="5">
    <source>
        <dbReference type="EnsemblMetazoa" id="GMOY003889-PA"/>
    </source>
</evidence>
<keyword evidence="3" id="KW-0677">Repeat</keyword>
<dbReference type="GO" id="GO:0000278">
    <property type="term" value="P:mitotic cell cycle"/>
    <property type="evidence" value="ECO:0007669"/>
    <property type="project" value="TreeGrafter"/>
</dbReference>
<dbReference type="GO" id="GO:0007051">
    <property type="term" value="P:spindle organization"/>
    <property type="evidence" value="ECO:0007669"/>
    <property type="project" value="TreeGrafter"/>
</dbReference>
<evidence type="ECO:0000256" key="3">
    <source>
        <dbReference type="ARBA" id="ARBA00022737"/>
    </source>
</evidence>
<reference evidence="5" key="1">
    <citation type="submission" date="2020-05" db="UniProtKB">
        <authorList>
            <consortium name="EnsemblMetazoa"/>
        </authorList>
    </citation>
    <scope>IDENTIFICATION</scope>
    <source>
        <strain evidence="5">Yale</strain>
    </source>
</reference>
<dbReference type="PANTHER" id="PTHR22706:SF1">
    <property type="entry name" value="ASSEMBLY FACTOR FOR SPINDLE MICROTUBULES"/>
    <property type="match status" value="1"/>
</dbReference>
<evidence type="ECO:0000256" key="2">
    <source>
        <dbReference type="ARBA" id="ARBA00022490"/>
    </source>
</evidence>
<comment type="subcellular location">
    <subcellularLocation>
        <location evidence="1">Cytoplasm</location>
    </subcellularLocation>
</comment>
<dbReference type="Gene3D" id="1.20.5.190">
    <property type="match status" value="3"/>
</dbReference>
<dbReference type="SMART" id="SM00015">
    <property type="entry name" value="IQ"/>
    <property type="match status" value="9"/>
</dbReference>
<dbReference type="AlphaFoldDB" id="A0A1B0FJ56"/>
<dbReference type="GO" id="GO:0005516">
    <property type="term" value="F:calmodulin binding"/>
    <property type="evidence" value="ECO:0007669"/>
    <property type="project" value="UniProtKB-KW"/>
</dbReference>
<dbReference type="EMBL" id="CCAG010016718">
    <property type="status" value="NOT_ANNOTATED_CDS"/>
    <property type="molecule type" value="Genomic_DNA"/>
</dbReference>